<dbReference type="PANTHER" id="PTHR22753:SF14">
    <property type="entry name" value="MONOACYLGLYCEROL_DIACYLGLYCEROL O-ACYLTRANSFERASE"/>
    <property type="match status" value="1"/>
</dbReference>
<dbReference type="InterPro" id="IPR002123">
    <property type="entry name" value="Plipid/glycerol_acylTrfase"/>
</dbReference>
<evidence type="ECO:0000259" key="2">
    <source>
        <dbReference type="SMART" id="SM00563"/>
    </source>
</evidence>
<dbReference type="EnsemblMetazoa" id="XM_038201578.1">
    <property type="protein sequence ID" value="XP_038057506.1"/>
    <property type="gene ID" value="LOC119729074"/>
</dbReference>
<keyword evidence="4" id="KW-1185">Reference proteome</keyword>
<dbReference type="AlphaFoldDB" id="A0A914A2B5"/>
<dbReference type="OrthoDB" id="44277at2759"/>
<reference evidence="3" key="1">
    <citation type="submission" date="2022-11" db="UniProtKB">
        <authorList>
            <consortium name="EnsemblMetazoa"/>
        </authorList>
    </citation>
    <scope>IDENTIFICATION</scope>
</reference>
<dbReference type="OMA" id="SYWNGAR"/>
<organism evidence="3 4">
    <name type="scientific">Patiria miniata</name>
    <name type="common">Bat star</name>
    <name type="synonym">Asterina miniata</name>
    <dbReference type="NCBI Taxonomy" id="46514"/>
    <lineage>
        <taxon>Eukaryota</taxon>
        <taxon>Metazoa</taxon>
        <taxon>Echinodermata</taxon>
        <taxon>Eleutherozoa</taxon>
        <taxon>Asterozoa</taxon>
        <taxon>Asteroidea</taxon>
        <taxon>Valvatacea</taxon>
        <taxon>Valvatida</taxon>
        <taxon>Asterinidae</taxon>
        <taxon>Patiria</taxon>
    </lineage>
</organism>
<protein>
    <recommendedName>
        <fullName evidence="2">Phospholipid/glycerol acyltransferase domain-containing protein</fullName>
    </recommendedName>
</protein>
<accession>A0A914A2B5</accession>
<evidence type="ECO:0000313" key="4">
    <source>
        <dbReference type="Proteomes" id="UP000887568"/>
    </source>
</evidence>
<feature type="domain" description="Phospholipid/glycerol acyltransferase" evidence="2">
    <location>
        <begin position="122"/>
        <end position="237"/>
    </location>
</feature>
<dbReference type="SMART" id="SM00563">
    <property type="entry name" value="PlsC"/>
    <property type="match status" value="1"/>
</dbReference>
<keyword evidence="1" id="KW-0472">Membrane</keyword>
<dbReference type="CDD" id="cd07987">
    <property type="entry name" value="LPLAT_MGAT-like"/>
    <property type="match status" value="1"/>
</dbReference>
<dbReference type="GO" id="GO:0016020">
    <property type="term" value="C:membrane"/>
    <property type="evidence" value="ECO:0007669"/>
    <property type="project" value="TreeGrafter"/>
</dbReference>
<dbReference type="Pfam" id="PF01553">
    <property type="entry name" value="Acyltransferase"/>
    <property type="match status" value="1"/>
</dbReference>
<keyword evidence="1" id="KW-0812">Transmembrane</keyword>
<evidence type="ECO:0000256" key="1">
    <source>
        <dbReference type="SAM" id="Phobius"/>
    </source>
</evidence>
<dbReference type="PANTHER" id="PTHR22753">
    <property type="entry name" value="TRANSMEMBRANE PROTEIN 68"/>
    <property type="match status" value="1"/>
</dbReference>
<evidence type="ECO:0000313" key="3">
    <source>
        <dbReference type="EnsemblMetazoa" id="XP_038057506.1"/>
    </source>
</evidence>
<dbReference type="GO" id="GO:0016746">
    <property type="term" value="F:acyltransferase activity"/>
    <property type="evidence" value="ECO:0007669"/>
    <property type="project" value="InterPro"/>
</dbReference>
<dbReference type="RefSeq" id="XP_038057506.1">
    <property type="nucleotide sequence ID" value="XM_038201578.1"/>
</dbReference>
<name>A0A914A2B5_PATMI</name>
<feature type="transmembrane region" description="Helical" evidence="1">
    <location>
        <begin position="39"/>
        <end position="68"/>
    </location>
</feature>
<dbReference type="SUPFAM" id="SSF69593">
    <property type="entry name" value="Glycerol-3-phosphate (1)-acyltransferase"/>
    <property type="match status" value="1"/>
</dbReference>
<sequence length="323" mass="37217">MPISNIEQIFQWIAVHLGIHLPEWLQQSVASLDYYLLSWLLWLFMPIVMAFLLPVIILLMVYGSVLFLHIYKARHRLADAYYSSGTWDWARMVLATFWEGQGNIWHGYDIVGLEHIPQEGAAVLIYYHGTIPLDFYYIMAKVLLFKNRVMQLVGDRFLFGIPGFRILLKVFHVTPGSVPECVRLLSEGHILAIAPGGAREALFGDEHYQLVWGQRCGFAECALQAKVPIIPVFTQNCREAFRTPSWGRKYLQNIYEKTRLPLVPIYGGFPVKLRTFIGKPLPYDESLTAPQLAEKTRSAIRELIRQHQRVPGNVFQALLDRFR</sequence>
<dbReference type="CTD" id="137695"/>
<dbReference type="GeneID" id="119729074"/>
<dbReference type="Proteomes" id="UP000887568">
    <property type="component" value="Unplaced"/>
</dbReference>
<proteinExistence type="predicted"/>
<keyword evidence="1" id="KW-1133">Transmembrane helix</keyword>